<sequence>MNSKKILGYIFIVIAVVLALATIALIPQLMEILAALKDNSNSYETGYSVGYIAYLIIQISITIILWRVGIRWTKRS</sequence>
<evidence type="ECO:0000313" key="2">
    <source>
        <dbReference type="EMBL" id="SFN51784.1"/>
    </source>
</evidence>
<organism evidence="2 3">
    <name type="scientific">Paenimyroides ummariense</name>
    <dbReference type="NCBI Taxonomy" id="913024"/>
    <lineage>
        <taxon>Bacteria</taxon>
        <taxon>Pseudomonadati</taxon>
        <taxon>Bacteroidota</taxon>
        <taxon>Flavobacteriia</taxon>
        <taxon>Flavobacteriales</taxon>
        <taxon>Flavobacteriaceae</taxon>
        <taxon>Paenimyroides</taxon>
    </lineage>
</organism>
<dbReference type="STRING" id="913024.SAMN05421741_106143"/>
<reference evidence="3" key="1">
    <citation type="submission" date="2016-10" db="EMBL/GenBank/DDBJ databases">
        <authorList>
            <person name="Varghese N."/>
            <person name="Submissions S."/>
        </authorList>
    </citation>
    <scope>NUCLEOTIDE SEQUENCE [LARGE SCALE GENOMIC DNA]</scope>
    <source>
        <strain evidence="3">DS-12</strain>
    </source>
</reference>
<name>A0A1I4ZNE7_9FLAO</name>
<dbReference type="Proteomes" id="UP000199036">
    <property type="component" value="Unassembled WGS sequence"/>
</dbReference>
<feature type="transmembrane region" description="Helical" evidence="1">
    <location>
        <begin position="7"/>
        <end position="29"/>
    </location>
</feature>
<gene>
    <name evidence="2" type="ORF">SAMN05421741_106143</name>
</gene>
<protein>
    <submittedName>
        <fullName evidence="2">Uncharacterized protein</fullName>
    </submittedName>
</protein>
<keyword evidence="1" id="KW-0472">Membrane</keyword>
<evidence type="ECO:0000256" key="1">
    <source>
        <dbReference type="SAM" id="Phobius"/>
    </source>
</evidence>
<keyword evidence="1" id="KW-0812">Transmembrane</keyword>
<dbReference type="EMBL" id="FOVI01000006">
    <property type="protein sequence ID" value="SFN51784.1"/>
    <property type="molecule type" value="Genomic_DNA"/>
</dbReference>
<accession>A0A1I4ZNE7</accession>
<keyword evidence="3" id="KW-1185">Reference proteome</keyword>
<evidence type="ECO:0000313" key="3">
    <source>
        <dbReference type="Proteomes" id="UP000199036"/>
    </source>
</evidence>
<dbReference type="AlphaFoldDB" id="A0A1I4ZNE7"/>
<feature type="transmembrane region" description="Helical" evidence="1">
    <location>
        <begin position="49"/>
        <end position="70"/>
    </location>
</feature>
<keyword evidence="1" id="KW-1133">Transmembrane helix</keyword>
<dbReference type="RefSeq" id="WP_091521012.1">
    <property type="nucleotide sequence ID" value="NZ_FOVI01000006.1"/>
</dbReference>
<proteinExistence type="predicted"/>